<gene>
    <name evidence="1" type="ORF">SNE40_014045</name>
</gene>
<comment type="caution">
    <text evidence="1">The sequence shown here is derived from an EMBL/GenBank/DDBJ whole genome shotgun (WGS) entry which is preliminary data.</text>
</comment>
<reference evidence="1 2" key="1">
    <citation type="submission" date="2024-01" db="EMBL/GenBank/DDBJ databases">
        <title>The genome of the rayed Mediterranean limpet Patella caerulea (Linnaeus, 1758).</title>
        <authorList>
            <person name="Anh-Thu Weber A."/>
            <person name="Halstead-Nussloch G."/>
        </authorList>
    </citation>
    <scope>NUCLEOTIDE SEQUENCE [LARGE SCALE GENOMIC DNA]</scope>
    <source>
        <strain evidence="1">AATW-2023a</strain>
        <tissue evidence="1">Whole specimen</tissue>
    </source>
</reference>
<dbReference type="InterPro" id="IPR036397">
    <property type="entry name" value="RNaseH_sf"/>
</dbReference>
<evidence type="ECO:0008006" key="3">
    <source>
        <dbReference type="Google" id="ProtNLM"/>
    </source>
</evidence>
<proteinExistence type="predicted"/>
<dbReference type="GO" id="GO:0003676">
    <property type="term" value="F:nucleic acid binding"/>
    <property type="evidence" value="ECO:0007669"/>
    <property type="project" value="InterPro"/>
</dbReference>
<dbReference type="CDD" id="cd09275">
    <property type="entry name" value="RNase_HI_RT_DIRS1"/>
    <property type="match status" value="1"/>
</dbReference>
<evidence type="ECO:0000313" key="2">
    <source>
        <dbReference type="Proteomes" id="UP001347796"/>
    </source>
</evidence>
<evidence type="ECO:0000313" key="1">
    <source>
        <dbReference type="EMBL" id="KAK6175629.1"/>
    </source>
</evidence>
<keyword evidence="2" id="KW-1185">Reference proteome</keyword>
<dbReference type="InterPro" id="IPR012337">
    <property type="entry name" value="RNaseH-like_sf"/>
</dbReference>
<protein>
    <recommendedName>
        <fullName evidence="3">RNase H type-1 domain-containing protein</fullName>
    </recommendedName>
</protein>
<dbReference type="AlphaFoldDB" id="A0AAN8JG93"/>
<dbReference type="Proteomes" id="UP001347796">
    <property type="component" value="Unassembled WGS sequence"/>
</dbReference>
<dbReference type="SUPFAM" id="SSF53098">
    <property type="entry name" value="Ribonuclease H-like"/>
    <property type="match status" value="1"/>
</dbReference>
<dbReference type="PANTHER" id="PTHR33050:SF8">
    <property type="entry name" value="REVERSE TRANSCRIPTASE DOMAIN-CONTAINING PROTEIN"/>
    <property type="match status" value="1"/>
</dbReference>
<sequence length="468" mass="54455">MALICSHIYKRILLNKCKNVKKWRNPNCLSKLPFLTSTSAILLCSPRSRFLRTTTSECASRRVWEVPDQNEVSKLKAIYQDPKSLVNQLLSPMVKSGDTVEPILVFNPKLNGHMWRARLELYWPHNINITGVHCSVHQAEENAYLMACDLFRHLGMLFERDGKMMVVDENYVFLVLQMLYEKGTYTGLNTQSQYNFNLSTTKVKEEDLPVWQSELRVPWPYSFSVTTSGSSLHSTQYMTCLLTSMRLKTIGLLNKRNGLAMEKIPKISRKFQLSSLSQKKPVTREEFSPHFEIYVDASQSGFGAYLLTKEEGKINWISEPWSKHFPHIDLKQKGARINNTFYEYYALVSACYTWKHKFVDKRVLCWSDNMSAVQYTNEGPRCCDKNQLQTYGKLYMIMIQMCAKYNIRLKALHVRRMENHAADLLSKLNVGEFKKFVPDAKLMPKKTKKLLFWRPLIEMDKPKDDSKS</sequence>
<dbReference type="Gene3D" id="3.30.420.10">
    <property type="entry name" value="Ribonuclease H-like superfamily/Ribonuclease H"/>
    <property type="match status" value="1"/>
</dbReference>
<dbReference type="EMBL" id="JAZGQO010000010">
    <property type="protein sequence ID" value="KAK6175629.1"/>
    <property type="molecule type" value="Genomic_DNA"/>
</dbReference>
<dbReference type="Gene3D" id="3.30.160.20">
    <property type="match status" value="1"/>
</dbReference>
<organism evidence="1 2">
    <name type="scientific">Patella caerulea</name>
    <name type="common">Rayed Mediterranean limpet</name>
    <dbReference type="NCBI Taxonomy" id="87958"/>
    <lineage>
        <taxon>Eukaryota</taxon>
        <taxon>Metazoa</taxon>
        <taxon>Spiralia</taxon>
        <taxon>Lophotrochozoa</taxon>
        <taxon>Mollusca</taxon>
        <taxon>Gastropoda</taxon>
        <taxon>Patellogastropoda</taxon>
        <taxon>Patelloidea</taxon>
        <taxon>Patellidae</taxon>
        <taxon>Patella</taxon>
    </lineage>
</organism>
<name>A0AAN8JG93_PATCE</name>
<accession>A0AAN8JG93</accession>
<dbReference type="InterPro" id="IPR052055">
    <property type="entry name" value="Hepadnavirus_pol/RT"/>
</dbReference>
<dbReference type="PANTHER" id="PTHR33050">
    <property type="entry name" value="REVERSE TRANSCRIPTASE DOMAIN-CONTAINING PROTEIN"/>
    <property type="match status" value="1"/>
</dbReference>